<gene>
    <name evidence="10" type="ORF">ABNN70_06600</name>
</gene>
<dbReference type="GO" id="GO:0042802">
    <property type="term" value="F:identical protein binding"/>
    <property type="evidence" value="ECO:0007669"/>
    <property type="project" value="UniProtKB-ARBA"/>
</dbReference>
<dbReference type="EC" id="2.7.10.2" evidence="2"/>
<keyword evidence="3 10" id="KW-0808">Transferase</keyword>
<dbReference type="FunFam" id="3.40.50.300:FF:000527">
    <property type="entry name" value="Tyrosine-protein kinase etk"/>
    <property type="match status" value="1"/>
</dbReference>
<feature type="domain" description="AAA" evidence="9">
    <location>
        <begin position="45"/>
        <end position="185"/>
    </location>
</feature>
<dbReference type="RefSeq" id="WP_353949188.1">
    <property type="nucleotide sequence ID" value="NZ_CP159510.1"/>
</dbReference>
<evidence type="ECO:0000256" key="5">
    <source>
        <dbReference type="ARBA" id="ARBA00022777"/>
    </source>
</evidence>
<evidence type="ECO:0000256" key="4">
    <source>
        <dbReference type="ARBA" id="ARBA00022741"/>
    </source>
</evidence>
<dbReference type="PANTHER" id="PTHR32309:SF13">
    <property type="entry name" value="FERRIC ENTEROBACTIN TRANSPORT PROTEIN FEPE"/>
    <property type="match status" value="1"/>
</dbReference>
<dbReference type="InterPro" id="IPR005702">
    <property type="entry name" value="Wzc-like_C"/>
</dbReference>
<evidence type="ECO:0000259" key="9">
    <source>
        <dbReference type="Pfam" id="PF13614"/>
    </source>
</evidence>
<keyword evidence="7" id="KW-0829">Tyrosine-protein kinase</keyword>
<dbReference type="PANTHER" id="PTHR32309">
    <property type="entry name" value="TYROSINE-PROTEIN KINASE"/>
    <property type="match status" value="1"/>
</dbReference>
<accession>A0AAU8IJC2</accession>
<dbReference type="Gene3D" id="3.40.50.300">
    <property type="entry name" value="P-loop containing nucleotide triphosphate hydrolases"/>
    <property type="match status" value="1"/>
</dbReference>
<dbReference type="InterPro" id="IPR027417">
    <property type="entry name" value="P-loop_NTPase"/>
</dbReference>
<reference evidence="10" key="1">
    <citation type="submission" date="2024-06" db="EMBL/GenBank/DDBJ databases">
        <authorList>
            <person name="Fan A."/>
            <person name="Zhang F.Y."/>
            <person name="Zhang L."/>
        </authorList>
    </citation>
    <scope>NUCLEOTIDE SEQUENCE</scope>
    <source>
        <strain evidence="10">Y61</strain>
    </source>
</reference>
<dbReference type="GO" id="GO:0004715">
    <property type="term" value="F:non-membrane spanning protein tyrosine kinase activity"/>
    <property type="evidence" value="ECO:0007669"/>
    <property type="project" value="UniProtKB-EC"/>
</dbReference>
<evidence type="ECO:0000256" key="7">
    <source>
        <dbReference type="ARBA" id="ARBA00023137"/>
    </source>
</evidence>
<dbReference type="SUPFAM" id="SSF52540">
    <property type="entry name" value="P-loop containing nucleoside triphosphate hydrolases"/>
    <property type="match status" value="1"/>
</dbReference>
<keyword evidence="6" id="KW-0067">ATP-binding</keyword>
<proteinExistence type="inferred from homology"/>
<sequence length="232" mass="25673">MKSDRKKYLTRLRLVTYFQKNSSYAEQYRTLRTNLNFIRGGEQIRSIVVTSAEAGEGKSTTASNLAIVMAQQGKRVLLIDADIRKPTLHFAFQKGNSYGLTTLLTGQQAFEDALQKTDIEQLSLLASGPVPPDPADLLDSEEMAAVIRKATIQFDKVILDSPPTLAVTDSKLIANLCDGLLLVVKSGATDIAKVQKAATEFSDVRAKFLGVVLNDQKLKRRDRDYYYYSTGS</sequence>
<dbReference type="InterPro" id="IPR025669">
    <property type="entry name" value="AAA_dom"/>
</dbReference>
<dbReference type="EMBL" id="CP159510">
    <property type="protein sequence ID" value="XCJ18109.1"/>
    <property type="molecule type" value="Genomic_DNA"/>
</dbReference>
<keyword evidence="5 10" id="KW-0418">Kinase</keyword>
<evidence type="ECO:0000256" key="6">
    <source>
        <dbReference type="ARBA" id="ARBA00022840"/>
    </source>
</evidence>
<dbReference type="Pfam" id="PF13614">
    <property type="entry name" value="AAA_31"/>
    <property type="match status" value="1"/>
</dbReference>
<dbReference type="GO" id="GO:0005524">
    <property type="term" value="F:ATP binding"/>
    <property type="evidence" value="ECO:0007669"/>
    <property type="project" value="UniProtKB-KW"/>
</dbReference>
<comment type="catalytic activity">
    <reaction evidence="8">
        <text>L-tyrosyl-[protein] + ATP = O-phospho-L-tyrosyl-[protein] + ADP + H(+)</text>
        <dbReference type="Rhea" id="RHEA:10596"/>
        <dbReference type="Rhea" id="RHEA-COMP:10136"/>
        <dbReference type="Rhea" id="RHEA-COMP:20101"/>
        <dbReference type="ChEBI" id="CHEBI:15378"/>
        <dbReference type="ChEBI" id="CHEBI:30616"/>
        <dbReference type="ChEBI" id="CHEBI:46858"/>
        <dbReference type="ChEBI" id="CHEBI:61978"/>
        <dbReference type="ChEBI" id="CHEBI:456216"/>
        <dbReference type="EC" id="2.7.10.2"/>
    </reaction>
</comment>
<dbReference type="GO" id="GO:0005886">
    <property type="term" value="C:plasma membrane"/>
    <property type="evidence" value="ECO:0007669"/>
    <property type="project" value="UniProtKB-ARBA"/>
</dbReference>
<evidence type="ECO:0000256" key="3">
    <source>
        <dbReference type="ARBA" id="ARBA00022679"/>
    </source>
</evidence>
<evidence type="ECO:0000313" key="10">
    <source>
        <dbReference type="EMBL" id="XCJ18109.1"/>
    </source>
</evidence>
<protein>
    <recommendedName>
        <fullName evidence="2">non-specific protein-tyrosine kinase</fullName>
        <ecNumber evidence="2">2.7.10.2</ecNumber>
    </recommendedName>
</protein>
<dbReference type="InterPro" id="IPR050445">
    <property type="entry name" value="Bact_polysacc_biosynth/exp"/>
</dbReference>
<evidence type="ECO:0000256" key="1">
    <source>
        <dbReference type="ARBA" id="ARBA00007316"/>
    </source>
</evidence>
<dbReference type="NCBIfam" id="TIGR01007">
    <property type="entry name" value="eps_fam"/>
    <property type="match status" value="1"/>
</dbReference>
<dbReference type="AlphaFoldDB" id="A0AAU8IJC2"/>
<evidence type="ECO:0000256" key="2">
    <source>
        <dbReference type="ARBA" id="ARBA00011903"/>
    </source>
</evidence>
<dbReference type="CDD" id="cd05387">
    <property type="entry name" value="BY-kinase"/>
    <property type="match status" value="1"/>
</dbReference>
<comment type="similarity">
    <text evidence="1">Belongs to the CpsD/CapB family.</text>
</comment>
<evidence type="ECO:0000256" key="8">
    <source>
        <dbReference type="ARBA" id="ARBA00051245"/>
    </source>
</evidence>
<organism evidence="10">
    <name type="scientific">Sporolactobacillus sp. Y61</name>
    <dbReference type="NCBI Taxonomy" id="3160863"/>
    <lineage>
        <taxon>Bacteria</taxon>
        <taxon>Bacillati</taxon>
        <taxon>Bacillota</taxon>
        <taxon>Bacilli</taxon>
        <taxon>Bacillales</taxon>
        <taxon>Sporolactobacillaceae</taxon>
        <taxon>Sporolactobacillus</taxon>
    </lineage>
</organism>
<keyword evidence="4" id="KW-0547">Nucleotide-binding</keyword>
<name>A0AAU8IJC2_9BACL</name>